<proteinExistence type="inferred from homology"/>
<feature type="compositionally biased region" description="Low complexity" evidence="7">
    <location>
        <begin position="206"/>
        <end position="217"/>
    </location>
</feature>
<evidence type="ECO:0000256" key="3">
    <source>
        <dbReference type="ARBA" id="ARBA00022553"/>
    </source>
</evidence>
<feature type="compositionally biased region" description="Basic and acidic residues" evidence="7">
    <location>
        <begin position="1088"/>
        <end position="1097"/>
    </location>
</feature>
<protein>
    <submittedName>
        <fullName evidence="9">Oxysterol-binding protein-domain-containing protein</fullName>
    </submittedName>
</protein>
<dbReference type="InterPro" id="IPR011993">
    <property type="entry name" value="PH-like_dom_sf"/>
</dbReference>
<dbReference type="Proteomes" id="UP001163846">
    <property type="component" value="Unassembled WGS sequence"/>
</dbReference>
<feature type="compositionally biased region" description="Basic and acidic residues" evidence="7">
    <location>
        <begin position="252"/>
        <end position="262"/>
    </location>
</feature>
<evidence type="ECO:0000256" key="5">
    <source>
        <dbReference type="ARBA" id="ARBA00023121"/>
    </source>
</evidence>
<feature type="region of interest" description="Disordered" evidence="7">
    <location>
        <begin position="438"/>
        <end position="503"/>
    </location>
</feature>
<sequence>MTNPLSSSSSSQTPQSQQSISQSPSSSSSPSAPPPPLKGYLLKYTNLAKGYNTRWFVLRGGVLSYYRRQEDESVASRGAISMRSAGVRVSPSDKLRFEIFSGSPSNPASTPSPSSQSQRWYLKANHPIEANRWISAIEEWKAWARQHQPGQSASASAQEAQHTQVQVGLGKPSIDSTSESLRPSISSTNRFIGGLQSTIRKKTRKTTSSVKSSSNTTPGSVSDAESFHRQSGSIHGIQSEAESGISGLSGGRPREGKEKAESRFGYTDVSDGEEDEDGDVDQDDDQKEEFQGEIGDDVEETETTTEFILPYADTYEQQSKSIFHRLESIKHLDVPSFSSLSMLETLISQYITMSNSRETSLQTHLATSHSSLTQTRKTLRSTRKTLASTRYALRESETKRKALEATVKQARRAQKAWEESMKVVLEEEQGLEKELKRTSRNFGSLKSSRRESRRMGTAGSPTRSMMMATGQRSPSSGGFDSTVGRTGRRMTLPRGYEEDDGLKTPTVYDEQFDRVAMIPDVVMNQAGEVEDKYEDADADSEDEDDEDEFFDAIESNNIPNLVVPAQLQLQPSNPSLSLLSTTKPIAPLASSVTSSITSVYFTPTSSQTSSTIAVSSSSSSPSASSLLSSSPVSIPTSTFHTQYAPYAHLRTSLSLSTSRPAASLWSALKNSIGKDLTKISFPVYFNEPTSMLQRMAEDMEFSECLDIASNTPSPHLRIAYIAAFAMSNYSSTIGRIAKPFNPMLGETFEYVYLGEEVNELELEAGGSGVGKAERVHERGQQGKQGYRYVSEQVSHHPPISACWAESFGMIEAENGEGSEGTLGKGSKILKTGWRYFGEVDAQNKFMGKSFEIRPTGVAHVELRIPKAWTVDDRASEVVEDEDDDADTDEMITEHYTWKKVTTSVSGFILGSPTIDHYGDMLITNHHTSSQCILTFKPRGWRGKDAYEIAGRVISSTGEPVYDIAGKWDSQLVMRPVHQASSSQVHGPHSQEYILLWRNTLKPAGTPFNLTPFAVTLNDLPSIPVSHELIQDKTKMPEDRALSLRSSLPPTDSRLRPDQRAFEMGFWDLANVLKGNQEEKQRERRRKRERELEGASSDKHHHQPRWFRAETDGDTGERVWMPVREDDSGKVEYWVERERIWRAVREGSLSVVRKGSDRKGEEGKWKNVEAIFIDEPEELRDGRVLDSV</sequence>
<evidence type="ECO:0000313" key="9">
    <source>
        <dbReference type="EMBL" id="KAJ3837493.1"/>
    </source>
</evidence>
<feature type="compositionally biased region" description="Low complexity" evidence="7">
    <location>
        <begin position="101"/>
        <end position="117"/>
    </location>
</feature>
<gene>
    <name evidence="9" type="ORF">F5878DRAFT_622248</name>
</gene>
<dbReference type="AlphaFoldDB" id="A0AA38P7E6"/>
<feature type="region of interest" description="Disordered" evidence="7">
    <location>
        <begin position="145"/>
        <end position="301"/>
    </location>
</feature>
<dbReference type="PROSITE" id="PS50003">
    <property type="entry name" value="PH_DOMAIN"/>
    <property type="match status" value="1"/>
</dbReference>
<dbReference type="GO" id="GO:0016020">
    <property type="term" value="C:membrane"/>
    <property type="evidence" value="ECO:0007669"/>
    <property type="project" value="TreeGrafter"/>
</dbReference>
<keyword evidence="4" id="KW-0445">Lipid transport</keyword>
<feature type="compositionally biased region" description="Low complexity" evidence="7">
    <location>
        <begin position="1"/>
        <end position="30"/>
    </location>
</feature>
<feature type="compositionally biased region" description="Polar residues" evidence="7">
    <location>
        <begin position="174"/>
        <end position="190"/>
    </location>
</feature>
<keyword evidence="3" id="KW-0597">Phosphoprotein</keyword>
<keyword evidence="5" id="KW-0446">Lipid-binding</keyword>
<dbReference type="InterPro" id="IPR018494">
    <property type="entry name" value="Oxysterol-bd_CS"/>
</dbReference>
<dbReference type="Pfam" id="PF01237">
    <property type="entry name" value="Oxysterol_BP"/>
    <property type="match status" value="1"/>
</dbReference>
<dbReference type="GO" id="GO:0005829">
    <property type="term" value="C:cytosol"/>
    <property type="evidence" value="ECO:0007669"/>
    <property type="project" value="TreeGrafter"/>
</dbReference>
<evidence type="ECO:0000256" key="7">
    <source>
        <dbReference type="SAM" id="MobiDB-lite"/>
    </source>
</evidence>
<evidence type="ECO:0000256" key="4">
    <source>
        <dbReference type="ARBA" id="ARBA00023055"/>
    </source>
</evidence>
<dbReference type="EMBL" id="MU806242">
    <property type="protein sequence ID" value="KAJ3837493.1"/>
    <property type="molecule type" value="Genomic_DNA"/>
</dbReference>
<dbReference type="PANTHER" id="PTHR10972">
    <property type="entry name" value="OXYSTEROL-BINDING PROTEIN-RELATED"/>
    <property type="match status" value="1"/>
</dbReference>
<feature type="compositionally biased region" description="Low complexity" evidence="7">
    <location>
        <begin position="151"/>
        <end position="161"/>
    </location>
</feature>
<dbReference type="SMART" id="SM00233">
    <property type="entry name" value="PH"/>
    <property type="match status" value="1"/>
</dbReference>
<dbReference type="SUPFAM" id="SSF50729">
    <property type="entry name" value="PH domain-like"/>
    <property type="match status" value="1"/>
</dbReference>
<dbReference type="Gene3D" id="2.30.29.30">
    <property type="entry name" value="Pleckstrin-homology domain (PH domain)/Phosphotyrosine-binding domain (PTB)"/>
    <property type="match status" value="1"/>
</dbReference>
<feature type="compositionally biased region" description="Acidic residues" evidence="7">
    <location>
        <begin position="270"/>
        <end position="287"/>
    </location>
</feature>
<feature type="region of interest" description="Disordered" evidence="7">
    <location>
        <begin position="1"/>
        <end position="36"/>
    </location>
</feature>
<dbReference type="GO" id="GO:0032934">
    <property type="term" value="F:sterol binding"/>
    <property type="evidence" value="ECO:0007669"/>
    <property type="project" value="TreeGrafter"/>
</dbReference>
<evidence type="ECO:0000256" key="2">
    <source>
        <dbReference type="ARBA" id="ARBA00022448"/>
    </source>
</evidence>
<comment type="similarity">
    <text evidence="1 6">Belongs to the OSBP family.</text>
</comment>
<dbReference type="GO" id="GO:0006869">
    <property type="term" value="P:lipid transport"/>
    <property type="evidence" value="ECO:0007669"/>
    <property type="project" value="UniProtKB-KW"/>
</dbReference>
<keyword evidence="10" id="KW-1185">Reference proteome</keyword>
<reference evidence="9" key="1">
    <citation type="submission" date="2022-08" db="EMBL/GenBank/DDBJ databases">
        <authorList>
            <consortium name="DOE Joint Genome Institute"/>
            <person name="Min B."/>
            <person name="Riley R."/>
            <person name="Sierra-Patev S."/>
            <person name="Naranjo-Ortiz M."/>
            <person name="Looney B."/>
            <person name="Konkel Z."/>
            <person name="Slot J.C."/>
            <person name="Sakamoto Y."/>
            <person name="Steenwyk J.L."/>
            <person name="Rokas A."/>
            <person name="Carro J."/>
            <person name="Camarero S."/>
            <person name="Ferreira P."/>
            <person name="Molpeceres G."/>
            <person name="Ruiz-Duenas F.J."/>
            <person name="Serrano A."/>
            <person name="Henrissat B."/>
            <person name="Drula E."/>
            <person name="Hughes K.W."/>
            <person name="Mata J.L."/>
            <person name="Ishikawa N.K."/>
            <person name="Vargas-Isla R."/>
            <person name="Ushijima S."/>
            <person name="Smith C.A."/>
            <person name="Ahrendt S."/>
            <person name="Andreopoulos W."/>
            <person name="He G."/>
            <person name="Labutti K."/>
            <person name="Lipzen A."/>
            <person name="Ng V."/>
            <person name="Sandor L."/>
            <person name="Barry K."/>
            <person name="Martinez A.T."/>
            <person name="Xiao Y."/>
            <person name="Gibbons J.G."/>
            <person name="Terashima K."/>
            <person name="Hibbett D.S."/>
            <person name="Grigoriev I.V."/>
        </authorList>
    </citation>
    <scope>NUCLEOTIDE SEQUENCE</scope>
    <source>
        <strain evidence="9">TFB9207</strain>
    </source>
</reference>
<accession>A0AA38P7E6</accession>
<evidence type="ECO:0000259" key="8">
    <source>
        <dbReference type="PROSITE" id="PS50003"/>
    </source>
</evidence>
<feature type="domain" description="PH" evidence="8">
    <location>
        <begin position="34"/>
        <end position="142"/>
    </location>
</feature>
<feature type="compositionally biased region" description="Polar residues" evidence="7">
    <location>
        <begin position="470"/>
        <end position="479"/>
    </location>
</feature>
<feature type="region of interest" description="Disordered" evidence="7">
    <location>
        <begin position="1076"/>
        <end position="1108"/>
    </location>
</feature>
<keyword evidence="2" id="KW-0813">Transport</keyword>
<dbReference type="Gene3D" id="2.40.160.120">
    <property type="match status" value="1"/>
</dbReference>
<dbReference type="InterPro" id="IPR001849">
    <property type="entry name" value="PH_domain"/>
</dbReference>
<evidence type="ECO:0000313" key="10">
    <source>
        <dbReference type="Proteomes" id="UP001163846"/>
    </source>
</evidence>
<evidence type="ECO:0000256" key="6">
    <source>
        <dbReference type="RuleBase" id="RU003844"/>
    </source>
</evidence>
<dbReference type="PANTHER" id="PTHR10972:SF205">
    <property type="entry name" value="OXYSTEROL-BINDING PROTEIN 1"/>
    <property type="match status" value="1"/>
</dbReference>
<name>A0AA38P7E6_9AGAR</name>
<dbReference type="InterPro" id="IPR037239">
    <property type="entry name" value="OSBP_sf"/>
</dbReference>
<organism evidence="9 10">
    <name type="scientific">Lentinula raphanica</name>
    <dbReference type="NCBI Taxonomy" id="153919"/>
    <lineage>
        <taxon>Eukaryota</taxon>
        <taxon>Fungi</taxon>
        <taxon>Dikarya</taxon>
        <taxon>Basidiomycota</taxon>
        <taxon>Agaricomycotina</taxon>
        <taxon>Agaricomycetes</taxon>
        <taxon>Agaricomycetidae</taxon>
        <taxon>Agaricales</taxon>
        <taxon>Marasmiineae</taxon>
        <taxon>Omphalotaceae</taxon>
        <taxon>Lentinula</taxon>
    </lineage>
</organism>
<evidence type="ECO:0000256" key="1">
    <source>
        <dbReference type="ARBA" id="ARBA00008842"/>
    </source>
</evidence>
<dbReference type="Pfam" id="PF00169">
    <property type="entry name" value="PH"/>
    <property type="match status" value="1"/>
</dbReference>
<dbReference type="PROSITE" id="PS01013">
    <property type="entry name" value="OSBP"/>
    <property type="match status" value="1"/>
</dbReference>
<feature type="region of interest" description="Disordered" evidence="7">
    <location>
        <begin position="98"/>
        <end position="118"/>
    </location>
</feature>
<dbReference type="InterPro" id="IPR000648">
    <property type="entry name" value="Oxysterol-bd"/>
</dbReference>
<dbReference type="SUPFAM" id="SSF144000">
    <property type="entry name" value="Oxysterol-binding protein-like"/>
    <property type="match status" value="1"/>
</dbReference>
<feature type="region of interest" description="Disordered" evidence="7">
    <location>
        <begin position="1033"/>
        <end position="1055"/>
    </location>
</feature>
<comment type="caution">
    <text evidence="9">The sequence shown here is derived from an EMBL/GenBank/DDBJ whole genome shotgun (WGS) entry which is preliminary data.</text>
</comment>